<keyword evidence="9" id="KW-0464">Manganese</keyword>
<evidence type="ECO:0000259" key="14">
    <source>
        <dbReference type="PROSITE" id="PS51746"/>
    </source>
</evidence>
<dbReference type="Gramene" id="C.cajan_31641.t">
    <property type="protein sequence ID" value="C.cajan_31641.t"/>
    <property type="gene ID" value="C.cajan_31641"/>
</dbReference>
<dbReference type="STRING" id="3821.A0A151RT57"/>
<dbReference type="FunFam" id="3.60.40.10:FF:000044">
    <property type="entry name" value="probable protein phosphatase 2C 25"/>
    <property type="match status" value="1"/>
</dbReference>
<comment type="similarity">
    <text evidence="3 12">Belongs to the PP2C family.</text>
</comment>
<evidence type="ECO:0000256" key="11">
    <source>
        <dbReference type="ARBA" id="ARBA00048336"/>
    </source>
</evidence>
<evidence type="ECO:0000256" key="6">
    <source>
        <dbReference type="ARBA" id="ARBA00022801"/>
    </source>
</evidence>
<dbReference type="SUPFAM" id="SSF81606">
    <property type="entry name" value="PP2C-like"/>
    <property type="match status" value="1"/>
</dbReference>
<keyword evidence="7" id="KW-0460">Magnesium</keyword>
<dbReference type="Gene3D" id="3.60.40.10">
    <property type="entry name" value="PPM-type phosphatase domain"/>
    <property type="match status" value="1"/>
</dbReference>
<dbReference type="OMA" id="PMELNVE"/>
<evidence type="ECO:0000256" key="5">
    <source>
        <dbReference type="ARBA" id="ARBA00022723"/>
    </source>
</evidence>
<dbReference type="PROSITE" id="PS51746">
    <property type="entry name" value="PPM_2"/>
    <property type="match status" value="1"/>
</dbReference>
<keyword evidence="16" id="KW-1185">Reference proteome</keyword>
<comment type="cofactor">
    <cofactor evidence="1">
        <name>Mn(2+)</name>
        <dbReference type="ChEBI" id="CHEBI:29035"/>
    </cofactor>
</comment>
<dbReference type="GO" id="GO:0046872">
    <property type="term" value="F:metal ion binding"/>
    <property type="evidence" value="ECO:0007669"/>
    <property type="project" value="UniProtKB-KW"/>
</dbReference>
<evidence type="ECO:0000313" key="16">
    <source>
        <dbReference type="Proteomes" id="UP000075243"/>
    </source>
</evidence>
<dbReference type="PROSITE" id="PS01032">
    <property type="entry name" value="PPM_1"/>
    <property type="match status" value="1"/>
</dbReference>
<dbReference type="InterPro" id="IPR000222">
    <property type="entry name" value="PP2C_BS"/>
</dbReference>
<dbReference type="InterPro" id="IPR036457">
    <property type="entry name" value="PPM-type-like_dom_sf"/>
</dbReference>
<dbReference type="GO" id="GO:0004722">
    <property type="term" value="F:protein serine/threonine phosphatase activity"/>
    <property type="evidence" value="ECO:0007669"/>
    <property type="project" value="UniProtKB-EC"/>
</dbReference>
<evidence type="ECO:0000256" key="10">
    <source>
        <dbReference type="ARBA" id="ARBA00047761"/>
    </source>
</evidence>
<dbReference type="SMART" id="SM00332">
    <property type="entry name" value="PP2Cc"/>
    <property type="match status" value="1"/>
</dbReference>
<evidence type="ECO:0000256" key="3">
    <source>
        <dbReference type="ARBA" id="ARBA00006702"/>
    </source>
</evidence>
<comment type="catalytic activity">
    <reaction evidence="11">
        <text>O-phospho-L-threonyl-[protein] + H2O = L-threonyl-[protein] + phosphate</text>
        <dbReference type="Rhea" id="RHEA:47004"/>
        <dbReference type="Rhea" id="RHEA-COMP:11060"/>
        <dbReference type="Rhea" id="RHEA-COMP:11605"/>
        <dbReference type="ChEBI" id="CHEBI:15377"/>
        <dbReference type="ChEBI" id="CHEBI:30013"/>
        <dbReference type="ChEBI" id="CHEBI:43474"/>
        <dbReference type="ChEBI" id="CHEBI:61977"/>
        <dbReference type="EC" id="3.1.3.16"/>
    </reaction>
</comment>
<dbReference type="InterPro" id="IPR015655">
    <property type="entry name" value="PP2C"/>
</dbReference>
<sequence>MSCSVAVSNSPVFSPSSSLFCAKPSIISSSPEALSLSLSHLKPSNVSTASSCASSSSSSPSAASSSPSSPFRLRLPKPPTAFSAASSSSTSPNATVLKRKRPARLDIPVSSLTFGVPPTPSAAALDVAEAEGDGFSVYCKRGRREYMEDRYSAGDNLRGEHKLAFFGIFDGHGGAQAAEFAANNLEKNVLDEVIARDEDNFEEAVKRGYLNTDSDFLKEDLHGGSCCVTALIRNGNLVVSNAGDCRAVISRGGVAEALTSDHRPSREDERDRIESLGGYVDLCRGVWRIQRSLAVSRGIGDRHMKQWVTAEPETKVLRIEPEHDLLILASDGLWDKVSNQEAVDIARSFFIGNNKSQPMQACKKLVDLSVSRGSLDDTSVMLIKLEHYI</sequence>
<comment type="catalytic activity">
    <reaction evidence="10">
        <text>O-phospho-L-seryl-[protein] + H2O = L-seryl-[protein] + phosphate</text>
        <dbReference type="Rhea" id="RHEA:20629"/>
        <dbReference type="Rhea" id="RHEA-COMP:9863"/>
        <dbReference type="Rhea" id="RHEA-COMP:11604"/>
        <dbReference type="ChEBI" id="CHEBI:15377"/>
        <dbReference type="ChEBI" id="CHEBI:29999"/>
        <dbReference type="ChEBI" id="CHEBI:43474"/>
        <dbReference type="ChEBI" id="CHEBI:83421"/>
        <dbReference type="EC" id="3.1.3.16"/>
    </reaction>
</comment>
<dbReference type="OrthoDB" id="10264738at2759"/>
<evidence type="ECO:0000313" key="15">
    <source>
        <dbReference type="EMBL" id="KYP45707.1"/>
    </source>
</evidence>
<dbReference type="GO" id="GO:0009738">
    <property type="term" value="P:abscisic acid-activated signaling pathway"/>
    <property type="evidence" value="ECO:0007669"/>
    <property type="project" value="UniProtKB-ARBA"/>
</dbReference>
<dbReference type="EC" id="3.1.3.16" evidence="4"/>
<evidence type="ECO:0000256" key="8">
    <source>
        <dbReference type="ARBA" id="ARBA00022912"/>
    </source>
</evidence>
<dbReference type="Pfam" id="PF00481">
    <property type="entry name" value="PP2C"/>
    <property type="match status" value="1"/>
</dbReference>
<evidence type="ECO:0000256" key="2">
    <source>
        <dbReference type="ARBA" id="ARBA00001946"/>
    </source>
</evidence>
<dbReference type="AlphaFoldDB" id="A0A151RT57"/>
<evidence type="ECO:0000256" key="13">
    <source>
        <dbReference type="SAM" id="MobiDB-lite"/>
    </source>
</evidence>
<keyword evidence="6 12" id="KW-0378">Hydrolase</keyword>
<comment type="cofactor">
    <cofactor evidence="2">
        <name>Mg(2+)</name>
        <dbReference type="ChEBI" id="CHEBI:18420"/>
    </cofactor>
</comment>
<dbReference type="CDD" id="cd00143">
    <property type="entry name" value="PP2Cc"/>
    <property type="match status" value="1"/>
</dbReference>
<gene>
    <name evidence="15" type="ORF">KK1_032706</name>
</gene>
<evidence type="ECO:0000256" key="7">
    <source>
        <dbReference type="ARBA" id="ARBA00022842"/>
    </source>
</evidence>
<evidence type="ECO:0000256" key="9">
    <source>
        <dbReference type="ARBA" id="ARBA00023211"/>
    </source>
</evidence>
<keyword evidence="8 12" id="KW-0904">Protein phosphatase</keyword>
<feature type="region of interest" description="Disordered" evidence="13">
    <location>
        <begin position="44"/>
        <end position="100"/>
    </location>
</feature>
<feature type="domain" description="PPM-type phosphatase" evidence="14">
    <location>
        <begin position="134"/>
        <end position="385"/>
    </location>
</feature>
<feature type="compositionally biased region" description="Low complexity" evidence="13">
    <location>
        <begin position="80"/>
        <end position="95"/>
    </location>
</feature>
<dbReference type="InterPro" id="IPR001932">
    <property type="entry name" value="PPM-type_phosphatase-like_dom"/>
</dbReference>
<dbReference type="PANTHER" id="PTHR47992">
    <property type="entry name" value="PROTEIN PHOSPHATASE"/>
    <property type="match status" value="1"/>
</dbReference>
<protein>
    <recommendedName>
        <fullName evidence="4">protein-serine/threonine phosphatase</fullName>
        <ecNumber evidence="4">3.1.3.16</ecNumber>
    </recommendedName>
</protein>
<accession>A0A151RT57</accession>
<evidence type="ECO:0000256" key="12">
    <source>
        <dbReference type="RuleBase" id="RU003465"/>
    </source>
</evidence>
<feature type="compositionally biased region" description="Low complexity" evidence="13">
    <location>
        <begin position="44"/>
        <end position="70"/>
    </location>
</feature>
<organism evidence="15 16">
    <name type="scientific">Cajanus cajan</name>
    <name type="common">Pigeon pea</name>
    <name type="synonym">Cajanus indicus</name>
    <dbReference type="NCBI Taxonomy" id="3821"/>
    <lineage>
        <taxon>Eukaryota</taxon>
        <taxon>Viridiplantae</taxon>
        <taxon>Streptophyta</taxon>
        <taxon>Embryophyta</taxon>
        <taxon>Tracheophyta</taxon>
        <taxon>Spermatophyta</taxon>
        <taxon>Magnoliopsida</taxon>
        <taxon>eudicotyledons</taxon>
        <taxon>Gunneridae</taxon>
        <taxon>Pentapetalae</taxon>
        <taxon>rosids</taxon>
        <taxon>fabids</taxon>
        <taxon>Fabales</taxon>
        <taxon>Fabaceae</taxon>
        <taxon>Papilionoideae</taxon>
        <taxon>50 kb inversion clade</taxon>
        <taxon>NPAAA clade</taxon>
        <taxon>indigoferoid/millettioid clade</taxon>
        <taxon>Phaseoleae</taxon>
        <taxon>Cajanus</taxon>
    </lineage>
</organism>
<name>A0A151RT57_CAJCA</name>
<evidence type="ECO:0000256" key="4">
    <source>
        <dbReference type="ARBA" id="ARBA00013081"/>
    </source>
</evidence>
<evidence type="ECO:0000256" key="1">
    <source>
        <dbReference type="ARBA" id="ARBA00001936"/>
    </source>
</evidence>
<reference evidence="15" key="1">
    <citation type="journal article" date="2012" name="Nat. Biotechnol.">
        <title>Draft genome sequence of pigeonpea (Cajanus cajan), an orphan legume crop of resource-poor farmers.</title>
        <authorList>
            <person name="Varshney R.K."/>
            <person name="Chen W."/>
            <person name="Li Y."/>
            <person name="Bharti A.K."/>
            <person name="Saxena R.K."/>
            <person name="Schlueter J.A."/>
            <person name="Donoghue M.T."/>
            <person name="Azam S."/>
            <person name="Fan G."/>
            <person name="Whaley A.M."/>
            <person name="Farmer A.D."/>
            <person name="Sheridan J."/>
            <person name="Iwata A."/>
            <person name="Tuteja R."/>
            <person name="Penmetsa R.V."/>
            <person name="Wu W."/>
            <person name="Upadhyaya H.D."/>
            <person name="Yang S.P."/>
            <person name="Shah T."/>
            <person name="Saxena K.B."/>
            <person name="Michael T."/>
            <person name="McCombie W.R."/>
            <person name="Yang B."/>
            <person name="Zhang G."/>
            <person name="Yang H."/>
            <person name="Wang J."/>
            <person name="Spillane C."/>
            <person name="Cook D.R."/>
            <person name="May G.D."/>
            <person name="Xu X."/>
            <person name="Jackson S.A."/>
        </authorList>
    </citation>
    <scope>NUCLEOTIDE SEQUENCE [LARGE SCALE GENOMIC DNA]</scope>
</reference>
<proteinExistence type="inferred from homology"/>
<keyword evidence="5" id="KW-0479">Metal-binding</keyword>
<dbReference type="Proteomes" id="UP000075243">
    <property type="component" value="Unassembled WGS sequence"/>
</dbReference>
<dbReference type="EMBL" id="KQ483581">
    <property type="protein sequence ID" value="KYP45707.1"/>
    <property type="molecule type" value="Genomic_DNA"/>
</dbReference>